<keyword evidence="3" id="KW-1185">Reference proteome</keyword>
<keyword evidence="1" id="KW-0812">Transmembrane</keyword>
<keyword evidence="1" id="KW-0472">Membrane</keyword>
<proteinExistence type="predicted"/>
<feature type="transmembrane region" description="Helical" evidence="1">
    <location>
        <begin position="66"/>
        <end position="89"/>
    </location>
</feature>
<protein>
    <submittedName>
        <fullName evidence="2">Uncharacterized protein</fullName>
    </submittedName>
</protein>
<feature type="transmembrane region" description="Helical" evidence="1">
    <location>
        <begin position="128"/>
        <end position="147"/>
    </location>
</feature>
<organism evidence="2 3">
    <name type="scientific">Chitinophaga agrisoli</name>
    <dbReference type="NCBI Taxonomy" id="2607653"/>
    <lineage>
        <taxon>Bacteria</taxon>
        <taxon>Pseudomonadati</taxon>
        <taxon>Bacteroidota</taxon>
        <taxon>Chitinophagia</taxon>
        <taxon>Chitinophagales</taxon>
        <taxon>Chitinophagaceae</taxon>
        <taxon>Chitinophaga</taxon>
    </lineage>
</organism>
<keyword evidence="1" id="KW-1133">Transmembrane helix</keyword>
<dbReference type="EMBL" id="VUOC01000004">
    <property type="protein sequence ID" value="KAA2238864.1"/>
    <property type="molecule type" value="Genomic_DNA"/>
</dbReference>
<name>A0A5B2VIX9_9BACT</name>
<sequence length="167" mass="19119">MQPEPPSIFDQDFLQERYVRRSKLLPLALKIYVWVFLFLGIKYMYNIFDFYRLVLTSWGDDPSQDWLRMVVGLLSLTIGVVIFLSNLLILLERKYAIVFAVVVTGLSIIASTAGMVQNLASGHTPARYIVTELFWTLIKIPYIILLLKIKQPWERSAVPGNHAGQGD</sequence>
<accession>A0A5B2VIX9</accession>
<dbReference type="Proteomes" id="UP000324611">
    <property type="component" value="Unassembled WGS sequence"/>
</dbReference>
<evidence type="ECO:0000256" key="1">
    <source>
        <dbReference type="SAM" id="Phobius"/>
    </source>
</evidence>
<dbReference type="RefSeq" id="WP_149840043.1">
    <property type="nucleotide sequence ID" value="NZ_VUOC01000004.1"/>
</dbReference>
<feature type="transmembrane region" description="Helical" evidence="1">
    <location>
        <begin position="27"/>
        <end position="46"/>
    </location>
</feature>
<reference evidence="2 3" key="1">
    <citation type="submission" date="2019-09" db="EMBL/GenBank/DDBJ databases">
        <title>Chitinophaga ginsengihumi sp. nov., isolated from soil of ginseng rhizosphere.</title>
        <authorList>
            <person name="Lee J."/>
        </authorList>
    </citation>
    <scope>NUCLEOTIDE SEQUENCE [LARGE SCALE GENOMIC DNA]</scope>
    <source>
        <strain evidence="2 3">BN140078</strain>
    </source>
</reference>
<gene>
    <name evidence="2" type="ORF">F0L74_21865</name>
</gene>
<comment type="caution">
    <text evidence="2">The sequence shown here is derived from an EMBL/GenBank/DDBJ whole genome shotgun (WGS) entry which is preliminary data.</text>
</comment>
<reference evidence="2 3" key="2">
    <citation type="submission" date="2019-09" db="EMBL/GenBank/DDBJ databases">
        <authorList>
            <person name="Jin C."/>
        </authorList>
    </citation>
    <scope>NUCLEOTIDE SEQUENCE [LARGE SCALE GENOMIC DNA]</scope>
    <source>
        <strain evidence="2 3">BN140078</strain>
    </source>
</reference>
<evidence type="ECO:0000313" key="3">
    <source>
        <dbReference type="Proteomes" id="UP000324611"/>
    </source>
</evidence>
<feature type="transmembrane region" description="Helical" evidence="1">
    <location>
        <begin position="96"/>
        <end position="116"/>
    </location>
</feature>
<dbReference type="AlphaFoldDB" id="A0A5B2VIX9"/>
<evidence type="ECO:0000313" key="2">
    <source>
        <dbReference type="EMBL" id="KAA2238864.1"/>
    </source>
</evidence>